<dbReference type="AlphaFoldDB" id="A0A8J2MRD0"/>
<dbReference type="GO" id="GO:0048038">
    <property type="term" value="F:quinone binding"/>
    <property type="evidence" value="ECO:0007669"/>
    <property type="project" value="InterPro"/>
</dbReference>
<organism evidence="9 10">
    <name type="scientific">Cotesia congregata</name>
    <name type="common">Parasitoid wasp</name>
    <name type="synonym">Apanteles congregatus</name>
    <dbReference type="NCBI Taxonomy" id="51543"/>
    <lineage>
        <taxon>Eukaryota</taxon>
        <taxon>Metazoa</taxon>
        <taxon>Ecdysozoa</taxon>
        <taxon>Arthropoda</taxon>
        <taxon>Hexapoda</taxon>
        <taxon>Insecta</taxon>
        <taxon>Pterygota</taxon>
        <taxon>Neoptera</taxon>
        <taxon>Endopterygota</taxon>
        <taxon>Hymenoptera</taxon>
        <taxon>Apocrita</taxon>
        <taxon>Ichneumonoidea</taxon>
        <taxon>Braconidae</taxon>
        <taxon>Microgastrinae</taxon>
        <taxon>Cotesia</taxon>
    </lineage>
</organism>
<feature type="domain" description="NADH-quinone oxidoreductase subunit D" evidence="8">
    <location>
        <begin position="197"/>
        <end position="467"/>
    </location>
</feature>
<accession>A0A8J2MRD0</accession>
<dbReference type="InterPro" id="IPR001135">
    <property type="entry name" value="NADH_Q_OxRdtase_suD"/>
</dbReference>
<dbReference type="GO" id="GO:0006120">
    <property type="term" value="P:mitochondrial electron transport, NADH to ubiquinone"/>
    <property type="evidence" value="ECO:0007669"/>
    <property type="project" value="TreeGrafter"/>
</dbReference>
<evidence type="ECO:0000256" key="4">
    <source>
        <dbReference type="ARBA" id="ARBA00023027"/>
    </source>
</evidence>
<keyword evidence="4 7" id="KW-0520">NAD</keyword>
<reference evidence="9" key="1">
    <citation type="submission" date="2021-04" db="EMBL/GenBank/DDBJ databases">
        <authorList>
            <person name="Chebbi M.A.C M."/>
        </authorList>
    </citation>
    <scope>NUCLEOTIDE SEQUENCE</scope>
</reference>
<dbReference type="GO" id="GO:0005739">
    <property type="term" value="C:mitochondrion"/>
    <property type="evidence" value="ECO:0007669"/>
    <property type="project" value="GOC"/>
</dbReference>
<dbReference type="HAMAP" id="MF_01358">
    <property type="entry name" value="NDH1_NuoD"/>
    <property type="match status" value="1"/>
</dbReference>
<name>A0A8J2MRD0_COTCN</name>
<dbReference type="Pfam" id="PF00346">
    <property type="entry name" value="Complex1_49kDa"/>
    <property type="match status" value="1"/>
</dbReference>
<dbReference type="Gene3D" id="1.10.645.10">
    <property type="entry name" value="Cytochrome-c3 Hydrogenase, chain B"/>
    <property type="match status" value="1"/>
</dbReference>
<evidence type="ECO:0000259" key="8">
    <source>
        <dbReference type="Pfam" id="PF00346"/>
    </source>
</evidence>
<evidence type="ECO:0000256" key="3">
    <source>
        <dbReference type="ARBA" id="ARBA00022967"/>
    </source>
</evidence>
<protein>
    <recommendedName>
        <fullName evidence="5">Complex I-49kD</fullName>
    </recommendedName>
    <alternativeName>
        <fullName evidence="6">NADH-ubiquinone oxidoreductase 49 kDa subunit</fullName>
    </alternativeName>
</protein>
<dbReference type="InterPro" id="IPR022885">
    <property type="entry name" value="NDH1_su_D/H"/>
</dbReference>
<dbReference type="OrthoDB" id="1009at2759"/>
<dbReference type="NCBIfam" id="TIGR01962">
    <property type="entry name" value="NuoD"/>
    <property type="match status" value="1"/>
</dbReference>
<keyword evidence="10" id="KW-1185">Reference proteome</keyword>
<dbReference type="GO" id="GO:0016651">
    <property type="term" value="F:oxidoreductase activity, acting on NAD(P)H"/>
    <property type="evidence" value="ECO:0007669"/>
    <property type="project" value="InterPro"/>
</dbReference>
<dbReference type="PANTHER" id="PTHR11993">
    <property type="entry name" value="NADH-UBIQUINONE OXIDOREDUCTASE 49 KDA SUBUNIT"/>
    <property type="match status" value="1"/>
</dbReference>
<dbReference type="InterPro" id="IPR014029">
    <property type="entry name" value="NADH_UbQ_OxRdtase_49kDa_CS"/>
</dbReference>
<dbReference type="EMBL" id="CAJNRD030001123">
    <property type="protein sequence ID" value="CAG5103323.1"/>
    <property type="molecule type" value="Genomic_DNA"/>
</dbReference>
<dbReference type="FunFam" id="1.10.645.10:FF:000005">
    <property type="entry name" value="NADH-quinone oxidoreductase subunit D"/>
    <property type="match status" value="1"/>
</dbReference>
<dbReference type="Proteomes" id="UP000786811">
    <property type="component" value="Unassembled WGS sequence"/>
</dbReference>
<keyword evidence="3 7" id="KW-1278">Translocase</keyword>
<dbReference type="GO" id="GO:0051287">
    <property type="term" value="F:NAD binding"/>
    <property type="evidence" value="ECO:0007669"/>
    <property type="project" value="InterPro"/>
</dbReference>
<sequence>MATNVLRTVLKKSGPFINDGKILLQNPGRLSLLTQKKYAGTWYPDREWMRQFNGPVLYPSDGVQWDYQPPSDLPVVLEKNVRNTRINFGPQHPAAHGVLRLVLELEGEYVKAADPHIGLLHRGTEKLIEYKTYMQALPYFDRLDYVSMMCNEQAFSLAIEKLLNIDIPLRAKYIRTLFGELTRILNHIMGIGTHALDIGALTPFFWLFEEREKLMEFYERVSGARMHAAYVRPGGVSQDLPLGIMDDIYQWAAQYGAQIDQVEDLLSRNAIWKERTMGIGVVSAQQALDWGFSGVMLRGSGYKWDIRKSEPYDAYHLVDFDVPIGISGDCYDRYLCRVEEMRQSLRIIEQCLNQMPAGEIKVDDNKIVPPSRSEMKTSMESLIHHFKLYSQGFQVPPGATYTAIEAPKGEFGVYLVSDGSSKPYRCKIKAPGFAHLAALQELGPKHFLADIVAIIGTMDVVFGEIDR</sequence>
<keyword evidence="2 7" id="KW-0813">Transport</keyword>
<evidence type="ECO:0000256" key="5">
    <source>
        <dbReference type="ARBA" id="ARBA00030505"/>
    </source>
</evidence>
<dbReference type="InterPro" id="IPR029014">
    <property type="entry name" value="NiFe-Hase_large"/>
</dbReference>
<gene>
    <name evidence="9" type="ORF">HICCMSTLAB_LOCUS11452</name>
</gene>
<dbReference type="NCBIfam" id="NF004739">
    <property type="entry name" value="PRK06075.1"/>
    <property type="match status" value="1"/>
</dbReference>
<evidence type="ECO:0000256" key="2">
    <source>
        <dbReference type="ARBA" id="ARBA00022448"/>
    </source>
</evidence>
<comment type="similarity">
    <text evidence="1 7">Belongs to the complex I 49 kDa subunit family.</text>
</comment>
<evidence type="ECO:0000256" key="7">
    <source>
        <dbReference type="RuleBase" id="RU003685"/>
    </source>
</evidence>
<evidence type="ECO:0000256" key="1">
    <source>
        <dbReference type="ARBA" id="ARBA00005769"/>
    </source>
</evidence>
<comment type="caution">
    <text evidence="9">The sequence shown here is derived from an EMBL/GenBank/DDBJ whole genome shotgun (WGS) entry which is preliminary data.</text>
</comment>
<dbReference type="SUPFAM" id="SSF56762">
    <property type="entry name" value="HydB/Nqo4-like"/>
    <property type="match status" value="1"/>
</dbReference>
<proteinExistence type="inferred from homology"/>
<evidence type="ECO:0000313" key="9">
    <source>
        <dbReference type="EMBL" id="CAG5103323.1"/>
    </source>
</evidence>
<evidence type="ECO:0000313" key="10">
    <source>
        <dbReference type="Proteomes" id="UP000786811"/>
    </source>
</evidence>
<evidence type="ECO:0000256" key="6">
    <source>
        <dbReference type="ARBA" id="ARBA00031562"/>
    </source>
</evidence>
<dbReference type="PANTHER" id="PTHR11993:SF10">
    <property type="entry name" value="NADH DEHYDROGENASE [UBIQUINONE] IRON-SULFUR PROTEIN 2, MITOCHONDRIAL"/>
    <property type="match status" value="1"/>
</dbReference>
<dbReference type="PROSITE" id="PS00535">
    <property type="entry name" value="COMPLEX1_49K"/>
    <property type="match status" value="1"/>
</dbReference>